<dbReference type="EMBL" id="CP036434">
    <property type="protein sequence ID" value="QDV06428.1"/>
    <property type="molecule type" value="Genomic_DNA"/>
</dbReference>
<gene>
    <name evidence="1" type="ORF">Poly30_19370</name>
</gene>
<proteinExistence type="predicted"/>
<reference evidence="1 2" key="1">
    <citation type="submission" date="2019-02" db="EMBL/GenBank/DDBJ databases">
        <title>Deep-cultivation of Planctomycetes and their phenomic and genomic characterization uncovers novel biology.</title>
        <authorList>
            <person name="Wiegand S."/>
            <person name="Jogler M."/>
            <person name="Boedeker C."/>
            <person name="Pinto D."/>
            <person name="Vollmers J."/>
            <person name="Rivas-Marin E."/>
            <person name="Kohn T."/>
            <person name="Peeters S.H."/>
            <person name="Heuer A."/>
            <person name="Rast P."/>
            <person name="Oberbeckmann S."/>
            <person name="Bunk B."/>
            <person name="Jeske O."/>
            <person name="Meyerdierks A."/>
            <person name="Storesund J.E."/>
            <person name="Kallscheuer N."/>
            <person name="Luecker S."/>
            <person name="Lage O.M."/>
            <person name="Pohl T."/>
            <person name="Merkel B.J."/>
            <person name="Hornburger P."/>
            <person name="Mueller R.-W."/>
            <person name="Bruemmer F."/>
            <person name="Labrenz M."/>
            <person name="Spormann A.M."/>
            <person name="Op den Camp H."/>
            <person name="Overmann J."/>
            <person name="Amann R."/>
            <person name="Jetten M.S.M."/>
            <person name="Mascher T."/>
            <person name="Medema M.H."/>
            <person name="Devos D.P."/>
            <person name="Kaster A.-K."/>
            <person name="Ovreas L."/>
            <person name="Rohde M."/>
            <person name="Galperin M.Y."/>
            <person name="Jogler C."/>
        </authorList>
    </citation>
    <scope>NUCLEOTIDE SEQUENCE [LARGE SCALE GENOMIC DNA]</scope>
    <source>
        <strain evidence="1 2">Poly30</strain>
    </source>
</reference>
<protein>
    <submittedName>
        <fullName evidence="1">Uncharacterized protein</fullName>
    </submittedName>
</protein>
<organism evidence="1 2">
    <name type="scientific">Saltatorellus ferox</name>
    <dbReference type="NCBI Taxonomy" id="2528018"/>
    <lineage>
        <taxon>Bacteria</taxon>
        <taxon>Pseudomonadati</taxon>
        <taxon>Planctomycetota</taxon>
        <taxon>Planctomycetia</taxon>
        <taxon>Planctomycetia incertae sedis</taxon>
        <taxon>Saltatorellus</taxon>
    </lineage>
</organism>
<name>A0A518EQR2_9BACT</name>
<evidence type="ECO:0000313" key="1">
    <source>
        <dbReference type="EMBL" id="QDV06428.1"/>
    </source>
</evidence>
<keyword evidence="2" id="KW-1185">Reference proteome</keyword>
<evidence type="ECO:0000313" key="2">
    <source>
        <dbReference type="Proteomes" id="UP000320390"/>
    </source>
</evidence>
<accession>A0A518EQR2</accession>
<dbReference type="Proteomes" id="UP000320390">
    <property type="component" value="Chromosome"/>
</dbReference>
<sequence length="151" mass="16452">MSLVHSVLTGVATELEADPHSDTAWGTAREALAHYGIPRDTDPQLTSAIEGRDADSLARIVQGWHSGDRVMLEHDRSVLKRAMKAYRKSLKVTILDAESSLGGGPMSSGRRSTITGIMPPRRYPLEVWDQLVHQGRLAGGRRGIYELPPGG</sequence>
<dbReference type="AlphaFoldDB" id="A0A518EQR2"/>